<feature type="chain" id="PRO_5038891431" evidence="1">
    <location>
        <begin position="19"/>
        <end position="121"/>
    </location>
</feature>
<name>A0A9E8MYB9_9FLAO</name>
<accession>A0A9E8MYB9</accession>
<feature type="signal peptide" evidence="1">
    <location>
        <begin position="1"/>
        <end position="18"/>
    </location>
</feature>
<dbReference type="KEGG" id="lnu:N7U66_02050"/>
<proteinExistence type="predicted"/>
<keyword evidence="1" id="KW-0732">Signal</keyword>
<evidence type="ECO:0000313" key="3">
    <source>
        <dbReference type="Proteomes" id="UP001164705"/>
    </source>
</evidence>
<dbReference type="Proteomes" id="UP001164705">
    <property type="component" value="Chromosome"/>
</dbReference>
<keyword evidence="3" id="KW-1185">Reference proteome</keyword>
<dbReference type="EMBL" id="CP113088">
    <property type="protein sequence ID" value="WAC02519.1"/>
    <property type="molecule type" value="Genomic_DNA"/>
</dbReference>
<dbReference type="RefSeq" id="WP_267677116.1">
    <property type="nucleotide sequence ID" value="NZ_CP113088.1"/>
</dbReference>
<protein>
    <submittedName>
        <fullName evidence="2">Uncharacterized protein</fullName>
    </submittedName>
</protein>
<evidence type="ECO:0000256" key="1">
    <source>
        <dbReference type="SAM" id="SignalP"/>
    </source>
</evidence>
<gene>
    <name evidence="2" type="ORF">N7U66_02050</name>
</gene>
<dbReference type="AlphaFoldDB" id="A0A9E8MYB9"/>
<sequence length="121" mass="14214">MKTVLLSFAIVFSGLLSAQDIYTQKNTEIHDAEAQRITNAYNSQLALDANQFLIFEKKIEEFLIKRAKIEERFKGKEKLDMLYKMQARETKEMNDILTRPQLALYKRIKSEIQPLMVVKEK</sequence>
<organism evidence="2 3">
    <name type="scientific">Lacinutrix neustonica</name>
    <dbReference type="NCBI Taxonomy" id="2980107"/>
    <lineage>
        <taxon>Bacteria</taxon>
        <taxon>Pseudomonadati</taxon>
        <taxon>Bacteroidota</taxon>
        <taxon>Flavobacteriia</taxon>
        <taxon>Flavobacteriales</taxon>
        <taxon>Flavobacteriaceae</taxon>
        <taxon>Lacinutrix</taxon>
    </lineage>
</organism>
<reference evidence="2" key="1">
    <citation type="submission" date="2022-11" db="EMBL/GenBank/DDBJ databases">
        <title>Lacinutrix neustonica HL-RS19T sp. nov., isolated from the surface microlayer sample of brackish Lake Shihwa.</title>
        <authorList>
            <person name="Choi J.Y."/>
            <person name="Hwang C.Y."/>
        </authorList>
    </citation>
    <scope>NUCLEOTIDE SEQUENCE</scope>
    <source>
        <strain evidence="2">HL-RS19</strain>
    </source>
</reference>
<evidence type="ECO:0000313" key="2">
    <source>
        <dbReference type="EMBL" id="WAC02519.1"/>
    </source>
</evidence>